<accession>A0A3N6QCU5</accession>
<dbReference type="OrthoDB" id="472141at2"/>
<organism evidence="2 3">
    <name type="scientific">Okeania hirsuta</name>
    <dbReference type="NCBI Taxonomy" id="1458930"/>
    <lineage>
        <taxon>Bacteria</taxon>
        <taxon>Bacillati</taxon>
        <taxon>Cyanobacteriota</taxon>
        <taxon>Cyanophyceae</taxon>
        <taxon>Oscillatoriophycideae</taxon>
        <taxon>Oscillatoriales</taxon>
        <taxon>Microcoleaceae</taxon>
        <taxon>Okeania</taxon>
    </lineage>
</organism>
<comment type="caution">
    <text evidence="2">The sequence shown here is derived from an EMBL/GenBank/DDBJ whole genome shotgun (WGS) entry which is preliminary data.</text>
</comment>
<protein>
    <submittedName>
        <fullName evidence="2">Uncharacterized protein</fullName>
    </submittedName>
</protein>
<dbReference type="AlphaFoldDB" id="A0A3N6QCU5"/>
<sequence length="230" mass="25105">MIEERRIKKWMGTQTSTNFQHLVDGGILNPKEKDNIKNNSFLIAVRNREQTRVKVQQKRTKYLGMNEDRSHNSLLPSASSPLPFLINSINKLICFFLSSSFSLGLISVAYAQEENSREPAKRRISVPFFEEERKLDFSGFSNTFLNDALGGTGDPMGGTTAPGSDFTMSPDVSDSEFSDPSRGVGDPSRGGMMRGSQPAAGSSGDRVSPTPITPITGGGGRGIFQQLPPR</sequence>
<dbReference type="Proteomes" id="UP000269154">
    <property type="component" value="Unassembled WGS sequence"/>
</dbReference>
<name>A0A3N6QCU5_9CYAN</name>
<feature type="region of interest" description="Disordered" evidence="1">
    <location>
        <begin position="149"/>
        <end position="230"/>
    </location>
</feature>
<keyword evidence="3" id="KW-1185">Reference proteome</keyword>
<gene>
    <name evidence="2" type="ORF">D5R40_22275</name>
</gene>
<evidence type="ECO:0000313" key="2">
    <source>
        <dbReference type="EMBL" id="RQH32602.1"/>
    </source>
</evidence>
<dbReference type="RefSeq" id="WP_124145802.1">
    <property type="nucleotide sequence ID" value="NZ_CAWOKI010000117.1"/>
</dbReference>
<evidence type="ECO:0000256" key="1">
    <source>
        <dbReference type="SAM" id="MobiDB-lite"/>
    </source>
</evidence>
<reference evidence="2 3" key="1">
    <citation type="journal article" date="2018" name="ACS Chem. Biol.">
        <title>Ketoreductase domain dysfunction expands chemodiversity: malyngamide biosynthesis in the cyanobacterium Okeania hirsuta.</title>
        <authorList>
            <person name="Moss N.A."/>
            <person name="Leao T."/>
            <person name="Rankin M."/>
            <person name="McCullough T.M."/>
            <person name="Qu P."/>
            <person name="Korobeynikov A."/>
            <person name="Smith J.L."/>
            <person name="Gerwick L."/>
            <person name="Gerwick W.H."/>
        </authorList>
    </citation>
    <scope>NUCLEOTIDE SEQUENCE [LARGE SCALE GENOMIC DNA]</scope>
    <source>
        <strain evidence="2 3">PAB10Feb10-1</strain>
    </source>
</reference>
<proteinExistence type="predicted"/>
<evidence type="ECO:0000313" key="3">
    <source>
        <dbReference type="Proteomes" id="UP000269154"/>
    </source>
</evidence>
<dbReference type="EMBL" id="RCBY01000154">
    <property type="protein sequence ID" value="RQH32602.1"/>
    <property type="molecule type" value="Genomic_DNA"/>
</dbReference>